<comment type="caution">
    <text evidence="3">The sequence shown here is derived from an EMBL/GenBank/DDBJ whole genome shotgun (WGS) entry which is preliminary data.</text>
</comment>
<reference evidence="3" key="1">
    <citation type="submission" date="2021-02" db="EMBL/GenBank/DDBJ databases">
        <authorList>
            <person name="Steward A R."/>
        </authorList>
    </citation>
    <scope>NUCLEOTIDE SEQUENCE</scope>
</reference>
<feature type="domain" description="Sperm microtubule inner protein 1 C-terminal" evidence="2">
    <location>
        <begin position="108"/>
        <end position="209"/>
    </location>
</feature>
<dbReference type="Proteomes" id="UP000663880">
    <property type="component" value="Unassembled WGS sequence"/>
</dbReference>
<dbReference type="Pfam" id="PF22589">
    <property type="entry name" value="SPMIP1"/>
    <property type="match status" value="1"/>
</dbReference>
<keyword evidence="4" id="KW-1185">Reference proteome</keyword>
<dbReference type="OrthoDB" id="410807at2759"/>
<dbReference type="EMBL" id="CAJOBZ010000062">
    <property type="protein sequence ID" value="CAF4930378.1"/>
    <property type="molecule type" value="Genomic_DNA"/>
</dbReference>
<name>A0A821WSE2_9NEOP</name>
<gene>
    <name evidence="3" type="ORF">PMACD_LOCUS13804</name>
</gene>
<dbReference type="AlphaFoldDB" id="A0A821WSE2"/>
<feature type="region of interest" description="Disordered" evidence="1">
    <location>
        <begin position="201"/>
        <end position="226"/>
    </location>
</feature>
<evidence type="ECO:0000313" key="3">
    <source>
        <dbReference type="EMBL" id="CAF4930378.1"/>
    </source>
</evidence>
<proteinExistence type="predicted"/>
<organism evidence="3 4">
    <name type="scientific">Pieris macdunnoughi</name>
    <dbReference type="NCBI Taxonomy" id="345717"/>
    <lineage>
        <taxon>Eukaryota</taxon>
        <taxon>Metazoa</taxon>
        <taxon>Ecdysozoa</taxon>
        <taxon>Arthropoda</taxon>
        <taxon>Hexapoda</taxon>
        <taxon>Insecta</taxon>
        <taxon>Pterygota</taxon>
        <taxon>Neoptera</taxon>
        <taxon>Endopterygota</taxon>
        <taxon>Lepidoptera</taxon>
        <taxon>Glossata</taxon>
        <taxon>Ditrysia</taxon>
        <taxon>Papilionoidea</taxon>
        <taxon>Pieridae</taxon>
        <taxon>Pierinae</taxon>
        <taxon>Pieris</taxon>
    </lineage>
</organism>
<protein>
    <recommendedName>
        <fullName evidence="2">Sperm microtubule inner protein 1 C-terminal domain-containing protein</fullName>
    </recommendedName>
</protein>
<sequence length="226" mass="26132">MPLLDINNPAVIIFLLENYEKENRLRLNWIHKHREQIQQAATLSREPTNYFETDVIAHDMIGGTATITRDHVVAGYNRRKVPIRDGTFIPGVKHLRHGHSIVDVGLGDPKEDPRLVRPDTELSSDPIMRPVEPELREIIYKDKPEFGRKQYLVKRSKIRPENKYYFAETGGNVYGWRMKDSQLHQKPLFGRCWHLTRTLRTRVGPQPDPPHYKSSEPPGPSSCLGI</sequence>
<evidence type="ECO:0000313" key="4">
    <source>
        <dbReference type="Proteomes" id="UP000663880"/>
    </source>
</evidence>
<dbReference type="PANTHER" id="PTHR35826">
    <property type="entry name" value="PROTEIN ATP6V1FNB-LIKE"/>
    <property type="match status" value="1"/>
</dbReference>
<accession>A0A821WSE2</accession>
<evidence type="ECO:0000256" key="1">
    <source>
        <dbReference type="SAM" id="MobiDB-lite"/>
    </source>
</evidence>
<dbReference type="PANTHER" id="PTHR35826:SF1">
    <property type="entry name" value="PROTEIN ATP6V1FNB-LIKE"/>
    <property type="match status" value="1"/>
</dbReference>
<evidence type="ECO:0000259" key="2">
    <source>
        <dbReference type="Pfam" id="PF22589"/>
    </source>
</evidence>
<dbReference type="InterPro" id="IPR054323">
    <property type="entry name" value="SPMIP1_C"/>
</dbReference>